<gene>
    <name evidence="2" type="ORF">A9458_07730</name>
</gene>
<dbReference type="NCBIfam" id="TIGR01901">
    <property type="entry name" value="adhes_NPXG"/>
    <property type="match status" value="1"/>
</dbReference>
<evidence type="ECO:0000313" key="2">
    <source>
        <dbReference type="EMBL" id="EAK9994727.1"/>
    </source>
</evidence>
<dbReference type="EMBL" id="AACKNS010000014">
    <property type="protein sequence ID" value="EAK9994727.1"/>
    <property type="molecule type" value="Genomic_DNA"/>
</dbReference>
<organism evidence="2 3">
    <name type="scientific">Campylobacter lari</name>
    <dbReference type="NCBI Taxonomy" id="201"/>
    <lineage>
        <taxon>Bacteria</taxon>
        <taxon>Pseudomonadati</taxon>
        <taxon>Campylobacterota</taxon>
        <taxon>Epsilonproteobacteria</taxon>
        <taxon>Campylobacterales</taxon>
        <taxon>Campylobacteraceae</taxon>
        <taxon>Campylobacter</taxon>
    </lineage>
</organism>
<evidence type="ECO:0000259" key="1">
    <source>
        <dbReference type="SMART" id="SM00912"/>
    </source>
</evidence>
<reference evidence="2 3" key="1">
    <citation type="submission" date="2018-05" db="EMBL/GenBank/DDBJ databases">
        <authorList>
            <consortium name="PulseNet: The National Subtyping Network for Foodborne Disease Surveillance"/>
            <person name="Tarr C.L."/>
            <person name="Trees E."/>
            <person name="Katz L.S."/>
            <person name="Carleton-Romer H.A."/>
            <person name="Stroika S."/>
            <person name="Kucerova Z."/>
            <person name="Roache K.F."/>
            <person name="Sabol A.L."/>
            <person name="Besser J."/>
            <person name="Gerner-Smidt P."/>
        </authorList>
    </citation>
    <scope>NUCLEOTIDE SEQUENCE [LARGE SCALE GENOMIC DNA]</scope>
    <source>
        <strain evidence="2 3">D5625</strain>
    </source>
</reference>
<feature type="domain" description="Filamentous haemagglutinin FhaB/tRNA nuclease CdiA-like TPS" evidence="1">
    <location>
        <begin position="24"/>
        <end position="140"/>
    </location>
</feature>
<proteinExistence type="predicted"/>
<comment type="caution">
    <text evidence="2">The sequence shown here is derived from an EMBL/GenBank/DDBJ whole genome shotgun (WGS) entry which is preliminary data.</text>
</comment>
<feature type="non-terminal residue" evidence="2">
    <location>
        <position position="1"/>
    </location>
</feature>
<dbReference type="InterPro" id="IPR011050">
    <property type="entry name" value="Pectin_lyase_fold/virulence"/>
</dbReference>
<dbReference type="Gene3D" id="2.160.20.10">
    <property type="entry name" value="Single-stranded right-handed beta-helix, Pectin lyase-like"/>
    <property type="match status" value="1"/>
</dbReference>
<dbReference type="SMART" id="SM00912">
    <property type="entry name" value="Haemagg_act"/>
    <property type="match status" value="1"/>
</dbReference>
<dbReference type="Proteomes" id="UP000476009">
    <property type="component" value="Unassembled WGS sequence"/>
</dbReference>
<dbReference type="InterPro" id="IPR012334">
    <property type="entry name" value="Pectin_lyas_fold"/>
</dbReference>
<sequence>LIMKKLANHIILSGITVSMLFSPLMALPSGGKFTHGTSGKIETSGNTMNITGTTASGNHVIQWGGGFNIGAGERVNFKGDGQNYLNIAHGAGKSTIKNILDAGGNNVFLINPNGVIIEKSGSIINANRFVASTSSMSDGDMRKFAKSTQAQGVAFSPMFNPNGGNVVNMGTINAQNVTLQGNKIVLDLDLSDKNNPNQIKAKDIILEGSEVYVNVASINGEELGKLEIKGSNVKGFMYLDAVGYYHNPRSFLAFGKHEKTSNSFKVHDYVGIGSDVDWWHFAKGWNDDKEGFRETADEYRLTNDIDFKASSGQNYANYCIEELGCTNMIVGFTDNSAFTKIFDGQGYALENINIDTTKLDNKPKYVGIFGKADGANFANINVDYSQGYIKTNSAQHVGGFIGSATKKDHSNDFSEFKNINIKNISYIDAKNDSGRLYVGGFAGALNNARVNNIELYEIKNIVATGVSGVQSVSAGGFVGELAHEKQDDSTEVAYDTIKIKGVDSIKSTFDCEKYCGEAYSGGFAGDILVNDSYFKMQNITLENISNIEANTKGYLSIAGGFFGNGSFNIFNFDDKYNMDNVLVKNIAMKNIGNIKSIASNQAYSGGFFGDYITNHDDFKTSFENIFIYFKPDSSIVSNGTIAIKDIFSNKTVSKNKNIFIYHKNLDGTNNNGTSERKYIDDELISEFNEKIQSIKTPNIEKPSEIFKPDLSGIGDIQYEKVEFQKEWYNKEVVQAILDDILNGRYRVSINKFGKIELIAENVNSDGGVIDLTSVLQSLDFLNTLKEKNSGFDQTAELKDFYKDYNRALKIKDEYVAAQEHLFNDGKNSFYETYAKYQKELEIYNSYVKEIEAGKRKINDPEYLASLDKINSLATTLKNQRDAVNGIATKLNDENIAKNEYGYTDFRFAGDFALDFVHNPQSPDVDNPNKPELPDTDLEFKQTASLNLIGDHAIEEEENKEEIDENSLKQKGLTCIVSDNFKTMNPCIVGGL</sequence>
<name>A0A6L1L5J1_CAMLA</name>
<dbReference type="InterPro" id="IPR008638">
    <property type="entry name" value="FhaB/CdiA-like_TPS"/>
</dbReference>
<evidence type="ECO:0000313" key="3">
    <source>
        <dbReference type="Proteomes" id="UP000476009"/>
    </source>
</evidence>
<dbReference type="AlphaFoldDB" id="A0A6L1L5J1"/>
<dbReference type="SUPFAM" id="SSF51126">
    <property type="entry name" value="Pectin lyase-like"/>
    <property type="match status" value="1"/>
</dbReference>
<accession>A0A6L1L5J1</accession>
<dbReference type="Gene3D" id="2.160.20.110">
    <property type="match status" value="1"/>
</dbReference>
<protein>
    <submittedName>
        <fullName evidence="2">Filamentous hemagglutinin N-terminal domain-containing protein</fullName>
    </submittedName>
</protein>